<dbReference type="HOGENOM" id="CLU_142853_0_0_10"/>
<protein>
    <recommendedName>
        <fullName evidence="3">DinB-like domain-containing protein</fullName>
    </recommendedName>
</protein>
<accession>H8KWD3</accession>
<dbReference type="Proteomes" id="UP000007590">
    <property type="component" value="Chromosome"/>
</dbReference>
<dbReference type="RefSeq" id="WP_014681152.1">
    <property type="nucleotide sequence ID" value="NC_017770.1"/>
</dbReference>
<organism evidence="1 2">
    <name type="scientific">Solitalea canadensis (strain ATCC 29591 / DSM 3403 / JCM 21819 / LMG 8368 / NBRC 15130 / NCIMB 12057 / USAM 9D)</name>
    <name type="common">Flexibacter canadensis</name>
    <dbReference type="NCBI Taxonomy" id="929556"/>
    <lineage>
        <taxon>Bacteria</taxon>
        <taxon>Pseudomonadati</taxon>
        <taxon>Bacteroidota</taxon>
        <taxon>Sphingobacteriia</taxon>
        <taxon>Sphingobacteriales</taxon>
        <taxon>Sphingobacteriaceae</taxon>
        <taxon>Solitalea</taxon>
    </lineage>
</organism>
<name>H8KWD3_SOLCM</name>
<dbReference type="eggNOG" id="COG1257">
    <property type="taxonomic scope" value="Bacteria"/>
</dbReference>
<dbReference type="KEGG" id="scn:Solca_2903"/>
<keyword evidence="2" id="KW-1185">Reference proteome</keyword>
<dbReference type="OrthoDB" id="2599194at2"/>
<sequence>MEKTDSLFISITDRSKVFNLLLKLSPDATPVFGSMTPQHMIEHLIQTIRYSNGTDTISLLYESTKAGQIKTGVIYTDNELPKGFKSPLLPKDGLATLQYVDLQTAINQLRIELEQFDQYFKDNPDAKPVNPLTGELAFEEWLVFHGKHFTHHFKQFGLL</sequence>
<proteinExistence type="predicted"/>
<dbReference type="AlphaFoldDB" id="H8KWD3"/>
<reference evidence="1" key="1">
    <citation type="submission" date="2012-02" db="EMBL/GenBank/DDBJ databases">
        <title>The complete genome of Solitalea canadensis DSM 3403.</title>
        <authorList>
            <consortium name="US DOE Joint Genome Institute (JGI-PGF)"/>
            <person name="Lucas S."/>
            <person name="Copeland A."/>
            <person name="Lapidus A."/>
            <person name="Glavina del Rio T."/>
            <person name="Dalin E."/>
            <person name="Tice H."/>
            <person name="Bruce D."/>
            <person name="Goodwin L."/>
            <person name="Pitluck S."/>
            <person name="Peters L."/>
            <person name="Ovchinnikova G."/>
            <person name="Lu M."/>
            <person name="Kyrpides N."/>
            <person name="Mavromatis K."/>
            <person name="Ivanova N."/>
            <person name="Brettin T."/>
            <person name="Detter J.C."/>
            <person name="Han C."/>
            <person name="Larimer F."/>
            <person name="Land M."/>
            <person name="Hauser L."/>
            <person name="Markowitz V."/>
            <person name="Cheng J.-F."/>
            <person name="Hugenholtz P."/>
            <person name="Woyke T."/>
            <person name="Wu D."/>
            <person name="Spring S."/>
            <person name="Schroeder M."/>
            <person name="Kopitz M."/>
            <person name="Brambilla E."/>
            <person name="Klenk H.-P."/>
            <person name="Eisen J.A."/>
        </authorList>
    </citation>
    <scope>NUCLEOTIDE SEQUENCE</scope>
    <source>
        <strain evidence="1">DSM 3403</strain>
    </source>
</reference>
<dbReference type="STRING" id="929556.Solca_2903"/>
<evidence type="ECO:0008006" key="3">
    <source>
        <dbReference type="Google" id="ProtNLM"/>
    </source>
</evidence>
<dbReference type="EMBL" id="CP003349">
    <property type="protein sequence ID" value="AFD07925.1"/>
    <property type="molecule type" value="Genomic_DNA"/>
</dbReference>
<gene>
    <name evidence="1" type="ordered locus">Solca_2903</name>
</gene>
<evidence type="ECO:0000313" key="2">
    <source>
        <dbReference type="Proteomes" id="UP000007590"/>
    </source>
</evidence>
<evidence type="ECO:0000313" key="1">
    <source>
        <dbReference type="EMBL" id="AFD07925.1"/>
    </source>
</evidence>